<dbReference type="Proteomes" id="UP000001640">
    <property type="component" value="Chromosome 3"/>
</dbReference>
<dbReference type="CDD" id="cd00593">
    <property type="entry name" value="RIBOc"/>
    <property type="match status" value="1"/>
</dbReference>
<evidence type="ECO:0000313" key="2">
    <source>
        <dbReference type="EMBL" id="CCC69563.1"/>
    </source>
</evidence>
<keyword evidence="3" id="KW-1185">Reference proteome</keyword>
<dbReference type="PANTHER" id="PTHR28160:SF1">
    <property type="entry name" value="LARGE RIBOSOMAL SUBUNIT PROTEIN ML57"/>
    <property type="match status" value="1"/>
</dbReference>
<dbReference type="OrthoDB" id="2281895at2759"/>
<dbReference type="RefSeq" id="XP_003675927.1">
    <property type="nucleotide sequence ID" value="XM_003675879.1"/>
</dbReference>
<dbReference type="OMA" id="LHKGPRV"/>
<organism evidence="2 3">
    <name type="scientific">Naumovozyma castellii</name>
    <name type="common">Yeast</name>
    <name type="synonym">Saccharomyces castellii</name>
    <dbReference type="NCBI Taxonomy" id="27288"/>
    <lineage>
        <taxon>Eukaryota</taxon>
        <taxon>Fungi</taxon>
        <taxon>Dikarya</taxon>
        <taxon>Ascomycota</taxon>
        <taxon>Saccharomycotina</taxon>
        <taxon>Saccharomycetes</taxon>
        <taxon>Saccharomycetales</taxon>
        <taxon>Saccharomycetaceae</taxon>
        <taxon>Naumovozyma</taxon>
    </lineage>
</organism>
<protein>
    <recommendedName>
        <fullName evidence="1">RNase III domain-containing protein</fullName>
    </recommendedName>
</protein>
<dbReference type="eggNOG" id="ENOG502RXWY">
    <property type="taxonomic scope" value="Eukaryota"/>
</dbReference>
<gene>
    <name evidence="2" type="primary">NCAS0C05730</name>
    <name evidence="2" type="ordered locus">NCAS_0C05730</name>
</gene>
<dbReference type="AlphaFoldDB" id="G0VDK1"/>
<dbReference type="EMBL" id="HE576754">
    <property type="protein sequence ID" value="CCC69563.1"/>
    <property type="molecule type" value="Genomic_DNA"/>
</dbReference>
<dbReference type="GO" id="GO:0032543">
    <property type="term" value="P:mitochondrial translation"/>
    <property type="evidence" value="ECO:0007669"/>
    <property type="project" value="InterPro"/>
</dbReference>
<name>G0VDK1_NAUCA</name>
<dbReference type="KEGG" id="ncs:NCAS_0C05730"/>
<reference key="2">
    <citation type="submission" date="2011-08" db="EMBL/GenBank/DDBJ databases">
        <title>Genome sequence of Naumovozyma castellii.</title>
        <authorList>
            <person name="Gordon J.L."/>
            <person name="Armisen D."/>
            <person name="Proux-Wera E."/>
            <person name="OhEigeartaigh S.S."/>
            <person name="Byrne K.P."/>
            <person name="Wolfe K.H."/>
        </authorList>
    </citation>
    <scope>NUCLEOTIDE SEQUENCE</scope>
    <source>
        <strain>Type strain:CBS 4309</strain>
    </source>
</reference>
<dbReference type="GeneID" id="96903144"/>
<dbReference type="PANTHER" id="PTHR28160">
    <property type="entry name" value="54S RIBOSOMAL PROTEIN L15, MITOCHONDRIAL"/>
    <property type="match status" value="1"/>
</dbReference>
<dbReference type="SMART" id="SM00535">
    <property type="entry name" value="RIBOc"/>
    <property type="match status" value="1"/>
</dbReference>
<dbReference type="FunCoup" id="G0VDK1">
    <property type="interactions" value="218"/>
</dbReference>
<dbReference type="SUPFAM" id="SSF69065">
    <property type="entry name" value="RNase III domain-like"/>
    <property type="match status" value="1"/>
</dbReference>
<dbReference type="GO" id="GO:0006396">
    <property type="term" value="P:RNA processing"/>
    <property type="evidence" value="ECO:0007669"/>
    <property type="project" value="InterPro"/>
</dbReference>
<dbReference type="InterPro" id="IPR036389">
    <property type="entry name" value="RNase_III_sf"/>
</dbReference>
<dbReference type="Pfam" id="PF14622">
    <property type="entry name" value="Ribonucleas_3_3"/>
    <property type="match status" value="1"/>
</dbReference>
<dbReference type="HOGENOM" id="CLU_088025_0_0_1"/>
<evidence type="ECO:0000313" key="3">
    <source>
        <dbReference type="Proteomes" id="UP000001640"/>
    </source>
</evidence>
<evidence type="ECO:0000259" key="1">
    <source>
        <dbReference type="SMART" id="SM00535"/>
    </source>
</evidence>
<dbReference type="GO" id="GO:0003735">
    <property type="term" value="F:structural constituent of ribosome"/>
    <property type="evidence" value="ECO:0007669"/>
    <property type="project" value="EnsemblFungi"/>
</dbReference>
<dbReference type="GO" id="GO:0004525">
    <property type="term" value="F:ribonuclease III activity"/>
    <property type="evidence" value="ECO:0007669"/>
    <property type="project" value="InterPro"/>
</dbReference>
<accession>G0VDK1</accession>
<dbReference type="GO" id="GO:0005762">
    <property type="term" value="C:mitochondrial large ribosomal subunit"/>
    <property type="evidence" value="ECO:0007669"/>
    <property type="project" value="EnsemblFungi"/>
</dbReference>
<proteinExistence type="predicted"/>
<dbReference type="InterPro" id="IPR040030">
    <property type="entry name" value="Ribosomal_mL57"/>
</dbReference>
<dbReference type="InterPro" id="IPR000999">
    <property type="entry name" value="RNase_III_dom"/>
</dbReference>
<feature type="domain" description="RNase III" evidence="1">
    <location>
        <begin position="83"/>
        <end position="221"/>
    </location>
</feature>
<sequence length="245" mass="27459">MKQILIGLSSTGTSMVHISRSQSIRYLTYLHSGSRIRGIKRDPASFLKNPNGLNYESLKPETYHDQIKSILRLNDFQIDLSNDIILQCMTHKSFAHGSRPYNEKLSLLGSQFIKFRASVHSILHESASIKPDFSQLGSIKSRTLVSRETSAQFIISNKLKGFVFWKMRDPLGNSVRNGQSTVFSTVTTSLVGAILTTNGETKATKFVDELLLKENSNPISLIDITNEHSFPEHTTAEGVRSTREE</sequence>
<reference evidence="2 3" key="1">
    <citation type="journal article" date="2011" name="Proc. Natl. Acad. Sci. U.S.A.">
        <title>Evolutionary erosion of yeast sex chromosomes by mating-type switching accidents.</title>
        <authorList>
            <person name="Gordon J.L."/>
            <person name="Armisen D."/>
            <person name="Proux-Wera E."/>
            <person name="Oheigeartaigh S.S."/>
            <person name="Byrne K.P."/>
            <person name="Wolfe K.H."/>
        </authorList>
    </citation>
    <scope>NUCLEOTIDE SEQUENCE [LARGE SCALE GENOMIC DNA]</scope>
    <source>
        <strain evidence="3">ATCC 76901 / BCRC 22586 / CBS 4309 / NBRC 1992 / NRRL Y-12630</strain>
    </source>
</reference>
<dbReference type="Gene3D" id="1.10.1520.10">
    <property type="entry name" value="Ribonuclease III domain"/>
    <property type="match status" value="1"/>
</dbReference>
<dbReference type="InParanoid" id="G0VDK1"/>
<dbReference type="STRING" id="1064592.G0VDK1"/>